<organism evidence="5 6">
    <name type="scientific">Eremothecium gossypii (strain ATCC 10895 / CBS 109.51 / FGSC 9923 / NRRL Y-1056)</name>
    <name type="common">Yeast</name>
    <name type="synonym">Ashbya gossypii</name>
    <dbReference type="NCBI Taxonomy" id="284811"/>
    <lineage>
        <taxon>Eukaryota</taxon>
        <taxon>Fungi</taxon>
        <taxon>Dikarya</taxon>
        <taxon>Ascomycota</taxon>
        <taxon>Saccharomycotina</taxon>
        <taxon>Saccharomycetes</taxon>
        <taxon>Saccharomycetales</taxon>
        <taxon>Saccharomycetaceae</taxon>
        <taxon>Eremothecium</taxon>
    </lineage>
</organism>
<feature type="region of interest" description="Disordered" evidence="1">
    <location>
        <begin position="596"/>
        <end position="617"/>
    </location>
</feature>
<dbReference type="InParanoid" id="Q753I9"/>
<evidence type="ECO:0000313" key="5">
    <source>
        <dbReference type="EMBL" id="AAS53694.1"/>
    </source>
</evidence>
<evidence type="ECO:0000259" key="3">
    <source>
        <dbReference type="Pfam" id="PF16787"/>
    </source>
</evidence>
<dbReference type="HOGENOM" id="CLU_320281_0_0_1"/>
<feature type="compositionally biased region" description="Pro residues" evidence="1">
    <location>
        <begin position="601"/>
        <end position="615"/>
    </location>
</feature>
<dbReference type="OMA" id="LEWFTPN"/>
<dbReference type="GeneID" id="4622134"/>
<dbReference type="AlphaFoldDB" id="Q753I9"/>
<feature type="compositionally biased region" description="Acidic residues" evidence="1">
    <location>
        <begin position="538"/>
        <end position="552"/>
    </location>
</feature>
<evidence type="ECO:0000313" key="6">
    <source>
        <dbReference type="Proteomes" id="UP000000591"/>
    </source>
</evidence>
<dbReference type="FunCoup" id="Q753I9">
    <property type="interactions" value="164"/>
</dbReference>
<dbReference type="EMBL" id="AE016819">
    <property type="protein sequence ID" value="AAS53694.1"/>
    <property type="molecule type" value="Genomic_DNA"/>
</dbReference>
<dbReference type="STRING" id="284811.Q753I9"/>
<evidence type="ECO:0000259" key="2">
    <source>
        <dbReference type="Pfam" id="PF12550"/>
    </source>
</evidence>
<dbReference type="Pfam" id="PF16787">
    <property type="entry name" value="NDC10_II"/>
    <property type="match status" value="1"/>
</dbReference>
<dbReference type="GO" id="GO:0003677">
    <property type="term" value="F:DNA binding"/>
    <property type="evidence" value="ECO:0007669"/>
    <property type="project" value="InterPro"/>
</dbReference>
<evidence type="ECO:0000259" key="4">
    <source>
        <dbReference type="Pfam" id="PF21400"/>
    </source>
</evidence>
<dbReference type="InterPro" id="IPR038279">
    <property type="entry name" value="Ndc10_dom2_sf"/>
</dbReference>
<dbReference type="Pfam" id="PF12550">
    <property type="entry name" value="GCR1_C"/>
    <property type="match status" value="1"/>
</dbReference>
<accession>Q753I9</accession>
<feature type="domain" description="Transcription activator GCR1-like" evidence="2">
    <location>
        <begin position="620"/>
        <end position="699"/>
    </location>
</feature>
<dbReference type="Gene3D" id="1.10.443.20">
    <property type="entry name" value="Centromere DNA-binding protein complex CBF3 subunit, domain 2"/>
    <property type="match status" value="1"/>
</dbReference>
<reference evidence="6" key="2">
    <citation type="journal article" date="2013" name="G3 (Bethesda)">
        <title>Genomes of Ashbya fungi isolated from insects reveal four mating-type loci, numerous translocations, lack of transposons, and distinct gene duplications.</title>
        <authorList>
            <person name="Dietrich F.S."/>
            <person name="Voegeli S."/>
            <person name="Kuo S."/>
            <person name="Philippsen P."/>
        </authorList>
    </citation>
    <scope>GENOME REANNOTATION</scope>
    <source>
        <strain evidence="6">ATCC 10895 / CBS 109.51 / FGSC 9923 / NRRL Y-1056</strain>
    </source>
</reference>
<dbReference type="RefSeq" id="NP_985870.1">
    <property type="nucleotide sequence ID" value="NM_211225.1"/>
</dbReference>
<name>Q753I9_EREGS</name>
<feature type="compositionally biased region" description="Polar residues" evidence="1">
    <location>
        <begin position="528"/>
        <end position="537"/>
    </location>
</feature>
<feature type="region of interest" description="Disordered" evidence="1">
    <location>
        <begin position="508"/>
        <end position="552"/>
    </location>
</feature>
<feature type="domain" description="NDC10 N-terminal" evidence="4">
    <location>
        <begin position="6"/>
        <end position="103"/>
    </location>
</feature>
<reference evidence="5 6" key="1">
    <citation type="journal article" date="2004" name="Science">
        <title>The Ashbya gossypii genome as a tool for mapping the ancient Saccharomyces cerevisiae genome.</title>
        <authorList>
            <person name="Dietrich F.S."/>
            <person name="Voegeli S."/>
            <person name="Brachat S."/>
            <person name="Lerch A."/>
            <person name="Gates K."/>
            <person name="Steiner S."/>
            <person name="Mohr C."/>
            <person name="Pohlmann R."/>
            <person name="Luedi P."/>
            <person name="Choi S."/>
            <person name="Wing R.A."/>
            <person name="Flavier A."/>
            <person name="Gaffney T.D."/>
            <person name="Philippsen P."/>
        </authorList>
    </citation>
    <scope>NUCLEOTIDE SEQUENCE [LARGE SCALE GENOMIC DNA]</scope>
    <source>
        <strain evidence="6">ATCC 10895 / CBS 109.51 / FGSC 9923 / NRRL Y-1056</strain>
    </source>
</reference>
<feature type="domain" description="Ndc10" evidence="3">
    <location>
        <begin position="120"/>
        <end position="386"/>
    </location>
</feature>
<protein>
    <submittedName>
        <fullName evidence="5">AFR323Wp</fullName>
    </submittedName>
</protein>
<feature type="compositionally biased region" description="Low complexity" evidence="1">
    <location>
        <begin position="416"/>
        <end position="432"/>
    </location>
</feature>
<dbReference type="InterPro" id="IPR049055">
    <property type="entry name" value="NDC10_N"/>
</dbReference>
<proteinExistence type="predicted"/>
<feature type="region of interest" description="Disordered" evidence="1">
    <location>
        <begin position="416"/>
        <end position="447"/>
    </location>
</feature>
<dbReference type="eggNOG" id="ENOG502QVZD">
    <property type="taxonomic scope" value="Eukaryota"/>
</dbReference>
<dbReference type="InterPro" id="IPR031872">
    <property type="entry name" value="NDC10_II"/>
</dbReference>
<dbReference type="OrthoDB" id="4032152at2759"/>
<dbReference type="InterPro" id="IPR022210">
    <property type="entry name" value="TF_GCR1-like"/>
</dbReference>
<gene>
    <name evidence="5" type="ORF">AGOS_AFR323W</name>
</gene>
<dbReference type="KEGG" id="ago:AGOS_AFR323W"/>
<dbReference type="Proteomes" id="UP000000591">
    <property type="component" value="Chromosome VI"/>
</dbReference>
<keyword evidence="6" id="KW-1185">Reference proteome</keyword>
<evidence type="ECO:0000256" key="1">
    <source>
        <dbReference type="SAM" id="MobiDB-lite"/>
    </source>
</evidence>
<sequence length="728" mass="83535">MELQLDRAFSRFSSRDVHRYKSYVKQYLEWCRERGLDVESCSAAELWGSARRLHWFLQSKWGSGIESVAEMKSVVNCIQLLGRELATGAQLDKAYIDNVVRLHECTSVLHENGALRGQFEKICVNVWNVRTPSLKEKYFKTCLDKVKWLLDYQLNYYTNAALDERKTWVLKDFEVAEEAVLVVRRRWAVLPQPHPLFCPLFTLAVYLHLRFYGVKKQYRGDGFPDLSRPDLWEELPIIRGKSLTKFPRVETLGNYYPAVFQYCQLPYKKRLYFQGRLEEPVFPAMNDDASGLDEQYFVKGVGRDFILGMNRYRLQDKFPSIEIPDDPVLYELFPDLDRFETEQTARPFVQMMILLRKVMFRSLPVLYSCFPEHDLFQDPIFKKPQFIAYLNAADSLCDVSVPLHLLVEPPSTTHATASAAPAVTQTSAPAAPNGSVAPVQQAANPPDADLRKDTLQFVKDQTLSNFTILIQLLSKLFEKVETRKSNKLMIRSELDALHSTLKRKISSLDALPAAPHDDERPTKKHKSSSPQDISNLSDLDDQSAGDDEPDDVEELQQLVQQLVQRQVTQASQYILDKVRSDIRDIIREELASLGRAYPSPAADPKPAPAEPPSHKGPPVFRLQSDLATIEEIILEWFTPNPSFDGECVHSMNKKYGKAWRTNSGQEPIYKSRKVIVEFYIHLVNDLGIDRHDAVDHCERLKASQTPLEFSQWLKTYKQTHGNCFPNIT</sequence>
<dbReference type="Pfam" id="PF21400">
    <property type="entry name" value="Ndc10_N"/>
    <property type="match status" value="1"/>
</dbReference>